<sequence length="139" mass="15633">ADLAVRARCPLCAGLVRVPSISADAGPGWRRETSWNTRLCGGVGSKKRSSYLQRRAVSTRRRGRRCFGPPLCRGGRIASDPQRRHRQPACRREHECGRRTFLRHPLFGQGARLQARSADEGCWRTHRIAGRGRLQPPVL</sequence>
<dbReference type="EMBL" id="CADCWD010000086">
    <property type="protein sequence ID" value="CAA9546248.1"/>
    <property type="molecule type" value="Genomic_DNA"/>
</dbReference>
<name>A0A6J4UDI6_9SPHN</name>
<feature type="non-terminal residue" evidence="1">
    <location>
        <position position="1"/>
    </location>
</feature>
<protein>
    <submittedName>
        <fullName evidence="1">Uncharacterized protein</fullName>
    </submittedName>
</protein>
<gene>
    <name evidence="1" type="ORF">AVDCRST_MAG23-2568</name>
</gene>
<feature type="non-terminal residue" evidence="1">
    <location>
        <position position="139"/>
    </location>
</feature>
<proteinExistence type="predicted"/>
<organism evidence="1">
    <name type="scientific">uncultured Sphingosinicella sp</name>
    <dbReference type="NCBI Taxonomy" id="478748"/>
    <lineage>
        <taxon>Bacteria</taxon>
        <taxon>Pseudomonadati</taxon>
        <taxon>Pseudomonadota</taxon>
        <taxon>Alphaproteobacteria</taxon>
        <taxon>Sphingomonadales</taxon>
        <taxon>Sphingosinicellaceae</taxon>
        <taxon>Sphingosinicella</taxon>
        <taxon>environmental samples</taxon>
    </lineage>
</organism>
<accession>A0A6J4UDI6</accession>
<dbReference type="AlphaFoldDB" id="A0A6J4UDI6"/>
<reference evidence="1" key="1">
    <citation type="submission" date="2020-02" db="EMBL/GenBank/DDBJ databases">
        <authorList>
            <person name="Meier V. D."/>
        </authorList>
    </citation>
    <scope>NUCLEOTIDE SEQUENCE</scope>
    <source>
        <strain evidence="1">AVDCRST_MAG23</strain>
    </source>
</reference>
<evidence type="ECO:0000313" key="1">
    <source>
        <dbReference type="EMBL" id="CAA9546248.1"/>
    </source>
</evidence>